<sequence>MSTETIDAFQALADRGRREILMMVAEKKRTINSIAENFDISRPAVSKHIKILQNAGFIDIEEKGRERYCVLNQDGFSEVRRWIDLFEEYWTAQFKSLESYLANRAPASET</sequence>
<protein>
    <submittedName>
        <fullName evidence="2">Metalloregulator ArsR/SmtB family transcription factor</fullName>
    </submittedName>
</protein>
<dbReference type="Pfam" id="PF01022">
    <property type="entry name" value="HTH_5"/>
    <property type="match status" value="1"/>
</dbReference>
<organism evidence="2">
    <name type="scientific">Dyadobacter sp. 676</name>
    <dbReference type="NCBI Taxonomy" id="3088362"/>
    <lineage>
        <taxon>Bacteria</taxon>
        <taxon>Pseudomonadati</taxon>
        <taxon>Bacteroidota</taxon>
        <taxon>Cytophagia</taxon>
        <taxon>Cytophagales</taxon>
        <taxon>Spirosomataceae</taxon>
        <taxon>Dyadobacter</taxon>
    </lineage>
</organism>
<dbReference type="SMART" id="SM00418">
    <property type="entry name" value="HTH_ARSR"/>
    <property type="match status" value="1"/>
</dbReference>
<dbReference type="PANTHER" id="PTHR38600:SF2">
    <property type="entry name" value="SLL0088 PROTEIN"/>
    <property type="match status" value="1"/>
</dbReference>
<dbReference type="PANTHER" id="PTHR38600">
    <property type="entry name" value="TRANSCRIPTIONAL REGULATORY PROTEIN"/>
    <property type="match status" value="1"/>
</dbReference>
<dbReference type="EMBL" id="CP159289">
    <property type="protein sequence ID" value="XCH22457.1"/>
    <property type="molecule type" value="Genomic_DNA"/>
</dbReference>
<dbReference type="AlphaFoldDB" id="A0AAU8FEZ7"/>
<dbReference type="InterPro" id="IPR036388">
    <property type="entry name" value="WH-like_DNA-bd_sf"/>
</dbReference>
<proteinExistence type="predicted"/>
<dbReference type="NCBIfam" id="NF033788">
    <property type="entry name" value="HTH_metalloreg"/>
    <property type="match status" value="1"/>
</dbReference>
<dbReference type="RefSeq" id="WP_353717789.1">
    <property type="nucleotide sequence ID" value="NZ_CP159289.1"/>
</dbReference>
<dbReference type="InterPro" id="IPR011991">
    <property type="entry name" value="ArsR-like_HTH"/>
</dbReference>
<dbReference type="PRINTS" id="PR00778">
    <property type="entry name" value="HTHARSR"/>
</dbReference>
<dbReference type="Gene3D" id="1.10.10.10">
    <property type="entry name" value="Winged helix-like DNA-binding domain superfamily/Winged helix DNA-binding domain"/>
    <property type="match status" value="1"/>
</dbReference>
<dbReference type="PROSITE" id="PS50987">
    <property type="entry name" value="HTH_ARSR_2"/>
    <property type="match status" value="1"/>
</dbReference>
<name>A0AAU8FEZ7_9BACT</name>
<dbReference type="InterPro" id="IPR001845">
    <property type="entry name" value="HTH_ArsR_DNA-bd_dom"/>
</dbReference>
<gene>
    <name evidence="2" type="ORF">ABV298_19165</name>
</gene>
<dbReference type="GO" id="GO:0003700">
    <property type="term" value="F:DNA-binding transcription factor activity"/>
    <property type="evidence" value="ECO:0007669"/>
    <property type="project" value="InterPro"/>
</dbReference>
<dbReference type="CDD" id="cd00090">
    <property type="entry name" value="HTH_ARSR"/>
    <property type="match status" value="1"/>
</dbReference>
<reference evidence="2" key="1">
    <citation type="submission" date="2024-06" db="EMBL/GenBank/DDBJ databases">
        <title>Sequencing and assembly of the genome of Dyadobacter sp. strain 676, a symbiont of Cyamopsis tetragonoloba.</title>
        <authorList>
            <person name="Guro P."/>
            <person name="Sazanova A."/>
            <person name="Kuznetsova I."/>
            <person name="Belimov A."/>
            <person name="Safronova V."/>
        </authorList>
    </citation>
    <scope>NUCLEOTIDE SEQUENCE</scope>
    <source>
        <strain evidence="2">676</strain>
    </source>
</reference>
<dbReference type="InterPro" id="IPR036390">
    <property type="entry name" value="WH_DNA-bd_sf"/>
</dbReference>
<evidence type="ECO:0000259" key="1">
    <source>
        <dbReference type="PROSITE" id="PS50987"/>
    </source>
</evidence>
<feature type="domain" description="HTH arsR-type" evidence="1">
    <location>
        <begin position="1"/>
        <end position="91"/>
    </location>
</feature>
<evidence type="ECO:0000313" key="2">
    <source>
        <dbReference type="EMBL" id="XCH22457.1"/>
    </source>
</evidence>
<accession>A0AAU8FEZ7</accession>
<dbReference type="SUPFAM" id="SSF46785">
    <property type="entry name" value="Winged helix' DNA-binding domain"/>
    <property type="match status" value="1"/>
</dbReference>